<keyword evidence="3" id="KW-0479">Metal-binding</keyword>
<comment type="similarity">
    <text evidence="2">Belongs to the HAD-like hydrolase superfamily. CbbY/CbbZ/Gph/YieH family.</text>
</comment>
<dbReference type="SUPFAM" id="SSF56784">
    <property type="entry name" value="HAD-like"/>
    <property type="match status" value="1"/>
</dbReference>
<protein>
    <submittedName>
        <fullName evidence="5">HAD family phosphatase</fullName>
    </submittedName>
</protein>
<dbReference type="Gene3D" id="1.10.150.240">
    <property type="entry name" value="Putative phosphatase, domain 2"/>
    <property type="match status" value="1"/>
</dbReference>
<keyword evidence="4" id="KW-0460">Magnesium</keyword>
<dbReference type="Gene3D" id="3.40.50.1000">
    <property type="entry name" value="HAD superfamily/HAD-like"/>
    <property type="match status" value="1"/>
</dbReference>
<proteinExistence type="inferred from homology"/>
<dbReference type="NCBIfam" id="TIGR01509">
    <property type="entry name" value="HAD-SF-IA-v3"/>
    <property type="match status" value="1"/>
</dbReference>
<gene>
    <name evidence="5" type="ORF">MAF45_05975</name>
</gene>
<dbReference type="PANTHER" id="PTHR46193:SF10">
    <property type="entry name" value="6-PHOSPHOGLUCONATE PHOSPHATASE"/>
    <property type="match status" value="1"/>
</dbReference>
<dbReference type="Pfam" id="PF00702">
    <property type="entry name" value="Hydrolase"/>
    <property type="match status" value="1"/>
</dbReference>
<dbReference type="EMBL" id="JAKNCT010000006">
    <property type="protein sequence ID" value="MCG5030994.1"/>
    <property type="molecule type" value="Genomic_DNA"/>
</dbReference>
<dbReference type="PRINTS" id="PR00413">
    <property type="entry name" value="HADHALOGNASE"/>
</dbReference>
<comment type="cofactor">
    <cofactor evidence="1">
        <name>Mg(2+)</name>
        <dbReference type="ChEBI" id="CHEBI:18420"/>
    </cofactor>
</comment>
<accession>A0ABS9MRN7</accession>
<name>A0ABS9MRN7_9BURK</name>
<evidence type="ECO:0000256" key="4">
    <source>
        <dbReference type="ARBA" id="ARBA00022842"/>
    </source>
</evidence>
<dbReference type="RefSeq" id="WP_237978647.1">
    <property type="nucleotide sequence ID" value="NZ_JAKNCT010000006.1"/>
</dbReference>
<dbReference type="InterPro" id="IPR023198">
    <property type="entry name" value="PGP-like_dom2"/>
</dbReference>
<comment type="caution">
    <text evidence="5">The sequence shown here is derived from an EMBL/GenBank/DDBJ whole genome shotgun (WGS) entry which is preliminary data.</text>
</comment>
<dbReference type="InterPro" id="IPR006439">
    <property type="entry name" value="HAD-SF_hydro_IA"/>
</dbReference>
<evidence type="ECO:0000313" key="5">
    <source>
        <dbReference type="EMBL" id="MCG5030994.1"/>
    </source>
</evidence>
<evidence type="ECO:0000256" key="3">
    <source>
        <dbReference type="ARBA" id="ARBA00022723"/>
    </source>
</evidence>
<keyword evidence="6" id="KW-1185">Reference proteome</keyword>
<sequence length="232" mass="25088">MPFTRPKAVFFDFDGTLIDSEGPDGQLLAAMMSELGLHFTALDVIRMLQGITRDLVPQVLHERFGVTVPEEWMTRYRAGRRVLEDKASVPAETLQSLRRLKCAGVPLSLVSNSRASRLERMVKSSGAQGLFEDRLFHLAQGVRPKPEPDLYLAALRSAGLSPTEALAVEDSVVGVRAARAAGIPCVGFTGFNRLGLEEESALKAAGAFLLVSRMSDVAALALGVPPAKEERS</sequence>
<evidence type="ECO:0000313" key="6">
    <source>
        <dbReference type="Proteomes" id="UP001297600"/>
    </source>
</evidence>
<dbReference type="PANTHER" id="PTHR46193">
    <property type="entry name" value="6-PHOSPHOGLUCONATE PHOSPHATASE"/>
    <property type="match status" value="1"/>
</dbReference>
<dbReference type="Proteomes" id="UP001297600">
    <property type="component" value="Unassembled WGS sequence"/>
</dbReference>
<dbReference type="InterPro" id="IPR023214">
    <property type="entry name" value="HAD_sf"/>
</dbReference>
<evidence type="ECO:0000256" key="1">
    <source>
        <dbReference type="ARBA" id="ARBA00001946"/>
    </source>
</evidence>
<evidence type="ECO:0000256" key="2">
    <source>
        <dbReference type="ARBA" id="ARBA00006171"/>
    </source>
</evidence>
<dbReference type="InterPro" id="IPR051600">
    <property type="entry name" value="Beta-PGM-like"/>
</dbReference>
<dbReference type="SFLD" id="SFLDG01129">
    <property type="entry name" value="C1.5:_HAD__Beta-PGM__Phosphata"/>
    <property type="match status" value="1"/>
</dbReference>
<reference evidence="5 6" key="1">
    <citation type="submission" date="2022-02" db="EMBL/GenBank/DDBJ databases">
        <title>Mesosutterella porci, a novel member of the family Sutterellaceae from pig feces.</title>
        <authorList>
            <person name="Wylensek D."/>
            <person name="Clavel T."/>
        </authorList>
    </citation>
    <scope>NUCLEOTIDE SEQUENCE [LARGE SCALE GENOMIC DNA]</scope>
    <source>
        <strain evidence="6">oilRF-744-wt-GAM-9</strain>
    </source>
</reference>
<dbReference type="InterPro" id="IPR036412">
    <property type="entry name" value="HAD-like_sf"/>
</dbReference>
<organism evidence="5 6">
    <name type="scientific">Mesosutterella porci</name>
    <dbReference type="NCBI Taxonomy" id="2915351"/>
    <lineage>
        <taxon>Bacteria</taxon>
        <taxon>Pseudomonadati</taxon>
        <taxon>Pseudomonadota</taxon>
        <taxon>Betaproteobacteria</taxon>
        <taxon>Burkholderiales</taxon>
        <taxon>Sutterellaceae</taxon>
        <taxon>Mesosutterella</taxon>
    </lineage>
</organism>
<dbReference type="SFLD" id="SFLDS00003">
    <property type="entry name" value="Haloacid_Dehalogenase"/>
    <property type="match status" value="1"/>
</dbReference>